<evidence type="ECO:0000256" key="1">
    <source>
        <dbReference type="ARBA" id="ARBA00000085"/>
    </source>
</evidence>
<keyword evidence="5 11" id="KW-0418">Kinase</keyword>
<dbReference type="CDD" id="cd00082">
    <property type="entry name" value="HisKA"/>
    <property type="match status" value="1"/>
</dbReference>
<dbReference type="InterPro" id="IPR003661">
    <property type="entry name" value="HisK_dim/P_dom"/>
</dbReference>
<evidence type="ECO:0000256" key="7">
    <source>
        <dbReference type="ARBA" id="ARBA00023012"/>
    </source>
</evidence>
<keyword evidence="9" id="KW-0812">Transmembrane</keyword>
<dbReference type="InterPro" id="IPR036890">
    <property type="entry name" value="HATPase_C_sf"/>
</dbReference>
<dbReference type="EC" id="2.7.13.3" evidence="2"/>
<dbReference type="Proteomes" id="UP000660024">
    <property type="component" value="Unassembled WGS sequence"/>
</dbReference>
<dbReference type="InterPro" id="IPR050351">
    <property type="entry name" value="BphY/WalK/GraS-like"/>
</dbReference>
<keyword evidence="9" id="KW-0472">Membrane</keyword>
<evidence type="ECO:0000256" key="2">
    <source>
        <dbReference type="ARBA" id="ARBA00012438"/>
    </source>
</evidence>
<keyword evidence="7" id="KW-0902">Two-component regulatory system</keyword>
<dbReference type="Pfam" id="PF00512">
    <property type="entry name" value="HisKA"/>
    <property type="match status" value="1"/>
</dbReference>
<accession>A0ABS1BID9</accession>
<reference evidence="11 12" key="1">
    <citation type="submission" date="2020-12" db="EMBL/GenBank/DDBJ databases">
        <title>Bacterial novel species Pedobacter sp. SD-b isolated from soil.</title>
        <authorList>
            <person name="Jung H.-Y."/>
        </authorList>
    </citation>
    <scope>NUCLEOTIDE SEQUENCE [LARGE SCALE GENOMIC DNA]</scope>
    <source>
        <strain evidence="11 12">SD-b</strain>
    </source>
</reference>
<sequence>MKFLKLKIIISVYVCLIVLALYNTFHVYETNKQNGKQGVFAKLSTIASILSKQIDGDELQKITKDFNKKDQIKNAKQDSSYYQIHQQLKNIQKSSKITSPIYTLVRSNEPNKFLFAVTSSNKPYYLHTYHNPPSELIKNFDKGGDLDEYKDENGIWLSSFAPIKNRSGQVVAVVQIDKNFNEFLKDVNNDLINSILFIVLVYSVIGFFLYLFLKDVLKKEEAYIKTQKNYKNELEKEVKQRTNELNNANRQLVKVNSELESFFYSTSHDIRGPLCRILGLTSLAKVEDDKQEIVEMIEVESQKMDDMLKKMVLVNSIRTKEVLIEEVAVYDRINHILKQIKSKYTNIKPDIKIKIATQDLKKFHTDLEIFESIVTNIFDNSFKFSDNISPKIIINSFVDKDGIFSLTVENNGQKFSEIEINNAFELFKKANKKGDMDTIRLGLYTIKTCTDKLNGVVNISYNNGLTMLKVLLPDYYLDNSILDFYKKQLN</sequence>
<dbReference type="Pfam" id="PF02518">
    <property type="entry name" value="HATPase_c"/>
    <property type="match status" value="1"/>
</dbReference>
<dbReference type="PROSITE" id="PS50109">
    <property type="entry name" value="HIS_KIN"/>
    <property type="match status" value="1"/>
</dbReference>
<protein>
    <recommendedName>
        <fullName evidence="2">histidine kinase</fullName>
        <ecNumber evidence="2">2.7.13.3</ecNumber>
    </recommendedName>
</protein>
<feature type="transmembrane region" description="Helical" evidence="9">
    <location>
        <begin position="191"/>
        <end position="213"/>
    </location>
</feature>
<evidence type="ECO:0000313" key="12">
    <source>
        <dbReference type="Proteomes" id="UP000660024"/>
    </source>
</evidence>
<evidence type="ECO:0000256" key="8">
    <source>
        <dbReference type="SAM" id="Coils"/>
    </source>
</evidence>
<dbReference type="SMART" id="SM00387">
    <property type="entry name" value="HATPase_c"/>
    <property type="match status" value="1"/>
</dbReference>
<dbReference type="SUPFAM" id="SSF55874">
    <property type="entry name" value="ATPase domain of HSP90 chaperone/DNA topoisomerase II/histidine kinase"/>
    <property type="match status" value="1"/>
</dbReference>
<organism evidence="11 12">
    <name type="scientific">Pedobacter segetis</name>
    <dbReference type="NCBI Taxonomy" id="2793069"/>
    <lineage>
        <taxon>Bacteria</taxon>
        <taxon>Pseudomonadati</taxon>
        <taxon>Bacteroidota</taxon>
        <taxon>Sphingobacteriia</taxon>
        <taxon>Sphingobacteriales</taxon>
        <taxon>Sphingobacteriaceae</taxon>
        <taxon>Pedobacter</taxon>
    </lineage>
</organism>
<dbReference type="Gene3D" id="3.30.565.10">
    <property type="entry name" value="Histidine kinase-like ATPase, C-terminal domain"/>
    <property type="match status" value="1"/>
</dbReference>
<feature type="domain" description="Histidine kinase" evidence="10">
    <location>
        <begin position="265"/>
        <end position="476"/>
    </location>
</feature>
<keyword evidence="8" id="KW-0175">Coiled coil</keyword>
<evidence type="ECO:0000259" key="10">
    <source>
        <dbReference type="PROSITE" id="PS50109"/>
    </source>
</evidence>
<proteinExistence type="predicted"/>
<dbReference type="GO" id="GO:0016301">
    <property type="term" value="F:kinase activity"/>
    <property type="evidence" value="ECO:0007669"/>
    <property type="project" value="UniProtKB-KW"/>
</dbReference>
<dbReference type="EMBL" id="JAEHFY010000007">
    <property type="protein sequence ID" value="MBK0382607.1"/>
    <property type="molecule type" value="Genomic_DNA"/>
</dbReference>
<gene>
    <name evidence="11" type="ORF">I5M32_06490</name>
</gene>
<dbReference type="PANTHER" id="PTHR42878:SF7">
    <property type="entry name" value="SENSOR HISTIDINE KINASE GLRK"/>
    <property type="match status" value="1"/>
</dbReference>
<evidence type="ECO:0000256" key="6">
    <source>
        <dbReference type="ARBA" id="ARBA00022840"/>
    </source>
</evidence>
<dbReference type="SUPFAM" id="SSF47384">
    <property type="entry name" value="Homodimeric domain of signal transducing histidine kinase"/>
    <property type="match status" value="1"/>
</dbReference>
<keyword evidence="6" id="KW-0067">ATP-binding</keyword>
<evidence type="ECO:0000256" key="4">
    <source>
        <dbReference type="ARBA" id="ARBA00022741"/>
    </source>
</evidence>
<keyword evidence="3" id="KW-0808">Transferase</keyword>
<dbReference type="InterPro" id="IPR036097">
    <property type="entry name" value="HisK_dim/P_sf"/>
</dbReference>
<dbReference type="InterPro" id="IPR003594">
    <property type="entry name" value="HATPase_dom"/>
</dbReference>
<name>A0ABS1BID9_9SPHI</name>
<evidence type="ECO:0000313" key="11">
    <source>
        <dbReference type="EMBL" id="MBK0382607.1"/>
    </source>
</evidence>
<dbReference type="SMART" id="SM00388">
    <property type="entry name" value="HisKA"/>
    <property type="match status" value="1"/>
</dbReference>
<dbReference type="InterPro" id="IPR005467">
    <property type="entry name" value="His_kinase_dom"/>
</dbReference>
<keyword evidence="4" id="KW-0547">Nucleotide-binding</keyword>
<evidence type="ECO:0000256" key="9">
    <source>
        <dbReference type="SAM" id="Phobius"/>
    </source>
</evidence>
<feature type="transmembrane region" description="Helical" evidence="9">
    <location>
        <begin position="6"/>
        <end position="25"/>
    </location>
</feature>
<evidence type="ECO:0000256" key="3">
    <source>
        <dbReference type="ARBA" id="ARBA00022679"/>
    </source>
</evidence>
<dbReference type="Gene3D" id="1.10.287.130">
    <property type="match status" value="1"/>
</dbReference>
<evidence type="ECO:0000256" key="5">
    <source>
        <dbReference type="ARBA" id="ARBA00022777"/>
    </source>
</evidence>
<comment type="catalytic activity">
    <reaction evidence="1">
        <text>ATP + protein L-histidine = ADP + protein N-phospho-L-histidine.</text>
        <dbReference type="EC" id="2.7.13.3"/>
    </reaction>
</comment>
<dbReference type="PANTHER" id="PTHR42878">
    <property type="entry name" value="TWO-COMPONENT HISTIDINE KINASE"/>
    <property type="match status" value="1"/>
</dbReference>
<keyword evidence="12" id="KW-1185">Reference proteome</keyword>
<feature type="coiled-coil region" evidence="8">
    <location>
        <begin position="217"/>
        <end position="258"/>
    </location>
</feature>
<comment type="caution">
    <text evidence="11">The sequence shown here is derived from an EMBL/GenBank/DDBJ whole genome shotgun (WGS) entry which is preliminary data.</text>
</comment>
<dbReference type="RefSeq" id="WP_200585383.1">
    <property type="nucleotide sequence ID" value="NZ_JAEHFY010000007.1"/>
</dbReference>
<keyword evidence="9" id="KW-1133">Transmembrane helix</keyword>